<reference evidence="2 3" key="1">
    <citation type="journal article" date="2018" name="PLoS Genet.">
        <title>Population sequencing reveals clonal diversity and ancestral inbreeding in the grapevine cultivar Chardonnay.</title>
        <authorList>
            <person name="Roach M.J."/>
            <person name="Johnson D.L."/>
            <person name="Bohlmann J."/>
            <person name="van Vuuren H.J."/>
            <person name="Jones S.J."/>
            <person name="Pretorius I.S."/>
            <person name="Schmidt S.A."/>
            <person name="Borneman A.R."/>
        </authorList>
    </citation>
    <scope>NUCLEOTIDE SEQUENCE [LARGE SCALE GENOMIC DNA]</scope>
    <source>
        <strain evidence="3">cv. Chardonnay</strain>
        <tissue evidence="2">Leaf</tissue>
    </source>
</reference>
<dbReference type="Pfam" id="PF00226">
    <property type="entry name" value="DnaJ"/>
    <property type="match status" value="1"/>
</dbReference>
<dbReference type="InterPro" id="IPR001623">
    <property type="entry name" value="DnaJ_domain"/>
</dbReference>
<dbReference type="SMART" id="SM00271">
    <property type="entry name" value="DnaJ"/>
    <property type="match status" value="1"/>
</dbReference>
<accession>A0A438K5S6</accession>
<dbReference type="Proteomes" id="UP000288805">
    <property type="component" value="Unassembled WGS sequence"/>
</dbReference>
<dbReference type="CDD" id="cd06257">
    <property type="entry name" value="DnaJ"/>
    <property type="match status" value="1"/>
</dbReference>
<dbReference type="AlphaFoldDB" id="A0A438K5S6"/>
<evidence type="ECO:0000259" key="1">
    <source>
        <dbReference type="PROSITE" id="PS50076"/>
    </source>
</evidence>
<dbReference type="PANTHER" id="PTHR44240">
    <property type="entry name" value="DNAJ DOMAIN (PROKARYOTIC HEAT SHOCK PROTEIN)-RELATED"/>
    <property type="match status" value="1"/>
</dbReference>
<dbReference type="InterPro" id="IPR052276">
    <property type="entry name" value="Diphthamide-biosynth_chaperone"/>
</dbReference>
<dbReference type="PANTHER" id="PTHR44240:SF33">
    <property type="entry name" value="OS03G0244950 PROTEIN"/>
    <property type="match status" value="1"/>
</dbReference>
<organism evidence="2 3">
    <name type="scientific">Vitis vinifera</name>
    <name type="common">Grape</name>
    <dbReference type="NCBI Taxonomy" id="29760"/>
    <lineage>
        <taxon>Eukaryota</taxon>
        <taxon>Viridiplantae</taxon>
        <taxon>Streptophyta</taxon>
        <taxon>Embryophyta</taxon>
        <taxon>Tracheophyta</taxon>
        <taxon>Spermatophyta</taxon>
        <taxon>Magnoliopsida</taxon>
        <taxon>eudicotyledons</taxon>
        <taxon>Gunneridae</taxon>
        <taxon>Pentapetalae</taxon>
        <taxon>rosids</taxon>
        <taxon>Vitales</taxon>
        <taxon>Vitaceae</taxon>
        <taxon>Viteae</taxon>
        <taxon>Vitis</taxon>
    </lineage>
</organism>
<dbReference type="EMBL" id="QGNW01000015">
    <property type="protein sequence ID" value="RVX16557.1"/>
    <property type="molecule type" value="Genomic_DNA"/>
</dbReference>
<dbReference type="SUPFAM" id="SSF46565">
    <property type="entry name" value="Chaperone J-domain"/>
    <property type="match status" value="1"/>
</dbReference>
<dbReference type="OrthoDB" id="445556at2759"/>
<dbReference type="PROSITE" id="PS50076">
    <property type="entry name" value="DNAJ_2"/>
    <property type="match status" value="1"/>
</dbReference>
<comment type="caution">
    <text evidence="2">The sequence shown here is derived from an EMBL/GenBank/DDBJ whole genome shotgun (WGS) entry which is preliminary data.</text>
</comment>
<feature type="domain" description="J" evidence="1">
    <location>
        <begin position="121"/>
        <end position="188"/>
    </location>
</feature>
<name>A0A438K5S6_VITVI</name>
<dbReference type="InterPro" id="IPR018253">
    <property type="entry name" value="DnaJ_domain_CS"/>
</dbReference>
<gene>
    <name evidence="2" type="primary">ATJ11_2</name>
    <name evidence="2" type="ORF">CK203_006016</name>
</gene>
<dbReference type="Gene3D" id="1.10.287.110">
    <property type="entry name" value="DnaJ domain"/>
    <property type="match status" value="1"/>
</dbReference>
<sequence length="223" mass="24999">MGERTRQTRCNFAIKTGDGIMEMDKQFADSAAQQHPTVPPDKHFQPTSPPLSHHNFLTHCIMLSASSPSFLRPSPRFTGRAFSPAPPRVSYRQPCVSAVYTSTERARPSYLSLAETASCASLYEILGIRMGATSQEIKSAYRKLARVCHPDVAAISRKDSSADEFMRIHAAYSTLSDPEKRADYDRSLFMRQQPIESYAGISSPTMSGFSGYTRRNWETDQCW</sequence>
<proteinExistence type="predicted"/>
<dbReference type="InterPro" id="IPR036869">
    <property type="entry name" value="J_dom_sf"/>
</dbReference>
<dbReference type="PROSITE" id="PS00636">
    <property type="entry name" value="DNAJ_1"/>
    <property type="match status" value="1"/>
</dbReference>
<evidence type="ECO:0000313" key="3">
    <source>
        <dbReference type="Proteomes" id="UP000288805"/>
    </source>
</evidence>
<protein>
    <submittedName>
        <fullName evidence="2">Chaperone protein dnaJ 11, chloroplastic</fullName>
    </submittedName>
</protein>
<dbReference type="PRINTS" id="PR00625">
    <property type="entry name" value="JDOMAIN"/>
</dbReference>
<evidence type="ECO:0000313" key="2">
    <source>
        <dbReference type="EMBL" id="RVX16557.1"/>
    </source>
</evidence>